<protein>
    <submittedName>
        <fullName evidence="2">CLUMA_CG005273, isoform A</fullName>
    </submittedName>
</protein>
<sequence>MCGAIEAEPNEYLIMNFPLERTFSYLLYVKIFLEQSTKASSIIYVDDVMMMIKRSISILDIGRKKLSRKHKYNIRKSTTKPLMFVVAKFPLSLLQKLIQKLFTLRRKRKISDVFVFAAVTYAVSIMRWVF</sequence>
<evidence type="ECO:0000313" key="2">
    <source>
        <dbReference type="EMBL" id="CRK91619.1"/>
    </source>
</evidence>
<keyword evidence="3" id="KW-1185">Reference proteome</keyword>
<dbReference type="Proteomes" id="UP000183832">
    <property type="component" value="Unassembled WGS sequence"/>
</dbReference>
<proteinExistence type="predicted"/>
<reference evidence="2 3" key="1">
    <citation type="submission" date="2015-04" db="EMBL/GenBank/DDBJ databases">
        <authorList>
            <person name="Syromyatnikov M.Y."/>
            <person name="Popov V.N."/>
        </authorList>
    </citation>
    <scope>NUCLEOTIDE SEQUENCE [LARGE SCALE GENOMIC DNA]</scope>
</reference>
<dbReference type="AlphaFoldDB" id="A0A1J1HUE0"/>
<dbReference type="EMBL" id="CVRI01000021">
    <property type="protein sequence ID" value="CRK91619.1"/>
    <property type="molecule type" value="Genomic_DNA"/>
</dbReference>
<accession>A0A1J1HUE0</accession>
<evidence type="ECO:0000256" key="1">
    <source>
        <dbReference type="SAM" id="Phobius"/>
    </source>
</evidence>
<evidence type="ECO:0000313" key="3">
    <source>
        <dbReference type="Proteomes" id="UP000183832"/>
    </source>
</evidence>
<keyword evidence="1" id="KW-1133">Transmembrane helix</keyword>
<keyword evidence="1" id="KW-0812">Transmembrane</keyword>
<name>A0A1J1HUE0_9DIPT</name>
<gene>
    <name evidence="2" type="ORF">CLUMA_CG005273</name>
</gene>
<feature type="transmembrane region" description="Helical" evidence="1">
    <location>
        <begin position="110"/>
        <end position="129"/>
    </location>
</feature>
<keyword evidence="1" id="KW-0472">Membrane</keyword>
<organism evidence="2 3">
    <name type="scientific">Clunio marinus</name>
    <dbReference type="NCBI Taxonomy" id="568069"/>
    <lineage>
        <taxon>Eukaryota</taxon>
        <taxon>Metazoa</taxon>
        <taxon>Ecdysozoa</taxon>
        <taxon>Arthropoda</taxon>
        <taxon>Hexapoda</taxon>
        <taxon>Insecta</taxon>
        <taxon>Pterygota</taxon>
        <taxon>Neoptera</taxon>
        <taxon>Endopterygota</taxon>
        <taxon>Diptera</taxon>
        <taxon>Nematocera</taxon>
        <taxon>Chironomoidea</taxon>
        <taxon>Chironomidae</taxon>
        <taxon>Clunio</taxon>
    </lineage>
</organism>